<protein>
    <recommendedName>
        <fullName evidence="1">Defective in cullin neddylation protein</fullName>
    </recommendedName>
</protein>
<dbReference type="InterPro" id="IPR011992">
    <property type="entry name" value="EF-hand-dom_pair"/>
</dbReference>
<evidence type="ECO:0000256" key="2">
    <source>
        <dbReference type="SAM" id="SignalP"/>
    </source>
</evidence>
<feature type="signal peptide" evidence="2">
    <location>
        <begin position="1"/>
        <end position="17"/>
    </location>
</feature>
<dbReference type="FunFam" id="1.10.238.200:FF:000005">
    <property type="entry name" value="Defective in cullin neddylation protein"/>
    <property type="match status" value="1"/>
</dbReference>
<dbReference type="Gene3D" id="1.10.238.200">
    <property type="entry name" value="Cullin, PONY binding domain"/>
    <property type="match status" value="4"/>
</dbReference>
<accession>A0A8D9M7L7</accession>
<feature type="domain" description="DCUN1" evidence="3">
    <location>
        <begin position="152"/>
        <end position="343"/>
    </location>
</feature>
<dbReference type="Gene3D" id="1.10.238.10">
    <property type="entry name" value="EF-hand"/>
    <property type="match status" value="3"/>
</dbReference>
<feature type="domain" description="DCUN1" evidence="3">
    <location>
        <begin position="399"/>
        <end position="590"/>
    </location>
</feature>
<dbReference type="PROSITE" id="PS51229">
    <property type="entry name" value="DCUN1"/>
    <property type="match status" value="3"/>
</dbReference>
<name>A0A8D9M7L7_BRACM</name>
<proteinExistence type="predicted"/>
<dbReference type="InterPro" id="IPR005176">
    <property type="entry name" value="PONY_dom"/>
</dbReference>
<organism evidence="4 5">
    <name type="scientific">Brassica campestris</name>
    <name type="common">Field mustard</name>
    <dbReference type="NCBI Taxonomy" id="3711"/>
    <lineage>
        <taxon>Eukaryota</taxon>
        <taxon>Viridiplantae</taxon>
        <taxon>Streptophyta</taxon>
        <taxon>Embryophyta</taxon>
        <taxon>Tracheophyta</taxon>
        <taxon>Spermatophyta</taxon>
        <taxon>Magnoliopsida</taxon>
        <taxon>eudicotyledons</taxon>
        <taxon>Gunneridae</taxon>
        <taxon>Pentapetalae</taxon>
        <taxon>rosids</taxon>
        <taxon>malvids</taxon>
        <taxon>Brassicales</taxon>
        <taxon>Brassicaceae</taxon>
        <taxon>Brassiceae</taxon>
        <taxon>Brassica</taxon>
    </lineage>
</organism>
<evidence type="ECO:0000259" key="3">
    <source>
        <dbReference type="PROSITE" id="PS51229"/>
    </source>
</evidence>
<dbReference type="PANTHER" id="PTHR12281:SF12">
    <property type="entry name" value="DEFECTIVE IN CULLIN NEDDYLATION PROTEIN"/>
    <property type="match status" value="1"/>
</dbReference>
<gene>
    <name evidence="4" type="ORF">BRAPAZ1V2_A08P34060.2</name>
</gene>
<dbReference type="SUPFAM" id="SSF47473">
    <property type="entry name" value="EF-hand"/>
    <property type="match status" value="1"/>
</dbReference>
<dbReference type="InterPro" id="IPR014764">
    <property type="entry name" value="DCN-prot"/>
</dbReference>
<keyword evidence="2" id="KW-0732">Signal</keyword>
<dbReference type="Proteomes" id="UP000694005">
    <property type="component" value="Chromosome A08"/>
</dbReference>
<evidence type="ECO:0000313" key="4">
    <source>
        <dbReference type="EMBL" id="CAG7899740.1"/>
    </source>
</evidence>
<evidence type="ECO:0000256" key="1">
    <source>
        <dbReference type="RuleBase" id="RU410713"/>
    </source>
</evidence>
<dbReference type="Gramene" id="A08p34060.2_BraZ1">
    <property type="protein sequence ID" value="A08p34060.2_BraZ1.CDS"/>
    <property type="gene ID" value="A08g34060.2_BraZ1"/>
</dbReference>
<sequence length="793" mass="93182">MLCIKRFCFVMTTIVSAAPLTDLEKSMDNLIEVYHKYSNTSSNLIESTNTIIDVFHQYSNISSKLDGEEESIDIKTTCQLLDMMVMGSTFRPQVDYFVEYLKFQNDYKVINLDQWMGFYRFCNEATIDFVLFVVAGEHLLPPRIIEPNPSGAFKENLIKVYHMYSNTRSNLIDPEGIEKLCSDLDVSRTDIRFLMLAWTMKAEKQGYITHEEWTRGLKALRADTIDELKKALPLLEKEVRTPSNFADFYAYAFRYSLTEEKQEGIDIETICQLLGIVLGSTFRPQVDYFVEYLKIQNDYKVINIDQWMGFYRFCNEISFPEMTEYNPELAWPLLLNNFWTLFSEATRRCRSNGRWIQSHLPPRTCTVFFFEQLKKPTTGIINIFHHEFLCLSRAAAVEQALQVVVDVFHRYSNTASNLMDPEGIELLCSDLDVSRTDIRFLMLAWKMKAEKQGYYTQEEWTRGLVALEADTLDKLKKALPGLEKEVRTPLDFADFYAYAFRYSLTEEEEKSVDIETICQLLDMVMGSTFRPQVDYFVDYLKIQNDYKVITMDQWMGFYRFCNEISFPEMTEYNPGLAWPLLLNNFVEWIPTRIDITNVRLEKIVDVFYKYTNTSSNLIDPQGIELLSSDLDVSHTDVRILMLAWKMKAEKQGYFTQEEWTRGLMALRADTLSKLKNALPELEKEVRRPSNFADFYAYSFTYSLTEEKQESIDIETICQLLDTVMGSTFRPQVDYFVEYLKIQNDYKVINMDQWMGFYRFCNEISFPEMTEYNPELAWPLVLNNFVEWIREKQA</sequence>
<dbReference type="Pfam" id="PF03556">
    <property type="entry name" value="Cullin_binding"/>
    <property type="match status" value="3"/>
</dbReference>
<dbReference type="InterPro" id="IPR042460">
    <property type="entry name" value="DCN1-like_PONY"/>
</dbReference>
<evidence type="ECO:0000313" key="5">
    <source>
        <dbReference type="Proteomes" id="UP000694005"/>
    </source>
</evidence>
<dbReference type="EMBL" id="LS974624">
    <property type="protein sequence ID" value="CAG7899740.1"/>
    <property type="molecule type" value="Genomic_DNA"/>
</dbReference>
<feature type="chain" id="PRO_5034513751" description="Defective in cullin neddylation protein" evidence="2">
    <location>
        <begin position="18"/>
        <end position="793"/>
    </location>
</feature>
<dbReference type="AlphaFoldDB" id="A0A8D9M7L7"/>
<feature type="domain" description="DCUN1" evidence="3">
    <location>
        <begin position="598"/>
        <end position="789"/>
    </location>
</feature>
<comment type="function">
    <text evidence="1">Neddylation of cullins play an essential role in the regulation of SCF-type complexes activity.</text>
</comment>
<dbReference type="PANTHER" id="PTHR12281">
    <property type="entry name" value="RP42 RELATED"/>
    <property type="match status" value="1"/>
</dbReference>
<reference evidence="4 5" key="1">
    <citation type="submission" date="2021-07" db="EMBL/GenBank/DDBJ databases">
        <authorList>
            <consortium name="Genoscope - CEA"/>
            <person name="William W."/>
        </authorList>
    </citation>
    <scope>NUCLEOTIDE SEQUENCE [LARGE SCALE GENOMIC DNA]</scope>
</reference>